<keyword evidence="1" id="KW-0175">Coiled coil</keyword>
<feature type="coiled-coil region" evidence="1">
    <location>
        <begin position="39"/>
        <end position="87"/>
    </location>
</feature>
<accession>A0A0B2PIW1</accession>
<dbReference type="AlphaFoldDB" id="A0A0B2PIW1"/>
<dbReference type="GO" id="GO:0005634">
    <property type="term" value="C:nucleus"/>
    <property type="evidence" value="ECO:0007669"/>
    <property type="project" value="TreeGrafter"/>
</dbReference>
<organism evidence="2">
    <name type="scientific">Glycine soja</name>
    <name type="common">Wild soybean</name>
    <dbReference type="NCBI Taxonomy" id="3848"/>
    <lineage>
        <taxon>Eukaryota</taxon>
        <taxon>Viridiplantae</taxon>
        <taxon>Streptophyta</taxon>
        <taxon>Embryophyta</taxon>
        <taxon>Tracheophyta</taxon>
        <taxon>Spermatophyta</taxon>
        <taxon>Magnoliopsida</taxon>
        <taxon>eudicotyledons</taxon>
        <taxon>Gunneridae</taxon>
        <taxon>Pentapetalae</taxon>
        <taxon>rosids</taxon>
        <taxon>fabids</taxon>
        <taxon>Fabales</taxon>
        <taxon>Fabaceae</taxon>
        <taxon>Papilionoideae</taxon>
        <taxon>50 kb inversion clade</taxon>
        <taxon>NPAAA clade</taxon>
        <taxon>indigoferoid/millettioid clade</taxon>
        <taxon>Phaseoleae</taxon>
        <taxon>Glycine</taxon>
        <taxon>Glycine subgen. Soja</taxon>
    </lineage>
</organism>
<reference evidence="2" key="1">
    <citation type="submission" date="2014-07" db="EMBL/GenBank/DDBJ databases">
        <title>Identification of a novel salt tolerance gene in wild soybean by whole-genome sequencing.</title>
        <authorList>
            <person name="Lam H.-M."/>
            <person name="Qi X."/>
            <person name="Li M.-W."/>
            <person name="Liu X."/>
            <person name="Xie M."/>
            <person name="Ni M."/>
            <person name="Xu X."/>
        </authorList>
    </citation>
    <scope>NUCLEOTIDE SEQUENCE [LARGE SCALE GENOMIC DNA]</scope>
    <source>
        <tissue evidence="2">Root</tissue>
    </source>
</reference>
<dbReference type="PANTHER" id="PTHR13690:SF111">
    <property type="entry name" value="BZIP TRANSCRIPTION FACTOR"/>
    <property type="match status" value="1"/>
</dbReference>
<evidence type="ECO:0000256" key="1">
    <source>
        <dbReference type="SAM" id="Coils"/>
    </source>
</evidence>
<protein>
    <submittedName>
        <fullName evidence="2">Transcription factor RF2b</fullName>
    </submittedName>
</protein>
<dbReference type="GO" id="GO:0003700">
    <property type="term" value="F:DNA-binding transcription factor activity"/>
    <property type="evidence" value="ECO:0007669"/>
    <property type="project" value="TreeGrafter"/>
</dbReference>
<gene>
    <name evidence="2" type="ORF">glysoja_034290</name>
</gene>
<name>A0A0B2PIW1_GLYSO</name>
<sequence>MVEVAALDSSATLTQLDFLLCRDRVFSIILCSLSHQRDNSGLKGENNEYKLRLQAMEQQSQLKDALNETLDAEVRRLRRAVSELGRESLTSCMDRQLAINQQMFQLQHQQPSQHKHFLLQNHHNQEEIQSWSQQIQGNELHPQAQIQ</sequence>
<dbReference type="PANTHER" id="PTHR13690">
    <property type="entry name" value="TRANSCRIPTION FACTOR POSF21-RELATED"/>
    <property type="match status" value="1"/>
</dbReference>
<dbReference type="Proteomes" id="UP000053555">
    <property type="component" value="Unassembled WGS sequence"/>
</dbReference>
<proteinExistence type="predicted"/>
<dbReference type="EMBL" id="KN665389">
    <property type="protein sequence ID" value="KHN09105.1"/>
    <property type="molecule type" value="Genomic_DNA"/>
</dbReference>
<evidence type="ECO:0000313" key="2">
    <source>
        <dbReference type="EMBL" id="KHN09105.1"/>
    </source>
</evidence>